<name>A0A8H6AFE4_PETAA</name>
<organism evidence="1 2">
    <name type="scientific">Petromyces alliaceus</name>
    <name type="common">Aspergillus alliaceus</name>
    <dbReference type="NCBI Taxonomy" id="209559"/>
    <lineage>
        <taxon>Eukaryota</taxon>
        <taxon>Fungi</taxon>
        <taxon>Dikarya</taxon>
        <taxon>Ascomycota</taxon>
        <taxon>Pezizomycotina</taxon>
        <taxon>Eurotiomycetes</taxon>
        <taxon>Eurotiomycetidae</taxon>
        <taxon>Eurotiales</taxon>
        <taxon>Aspergillaceae</taxon>
        <taxon>Aspergillus</taxon>
        <taxon>Aspergillus subgen. Circumdati</taxon>
    </lineage>
</organism>
<accession>A0A8H6AFE4</accession>
<evidence type="ECO:0000313" key="2">
    <source>
        <dbReference type="Proteomes" id="UP000541154"/>
    </source>
</evidence>
<dbReference type="EMBL" id="SPNV01000011">
    <property type="protein sequence ID" value="KAF5866110.1"/>
    <property type="molecule type" value="Genomic_DNA"/>
</dbReference>
<sequence length="94" mass="10060">MFHSIGDQVDHISIDAPDKATSEIGMFALMAVPSKLFVMGKVLAPIVTTNAGTTGIAPVDEAELAEESERKMQGSILPFATSTRHPHPHPCYQA</sequence>
<reference evidence="1 2" key="1">
    <citation type="submission" date="2019-04" db="EMBL/GenBank/DDBJ databases">
        <title>Aspergillus burnettii sp. nov., novel species from soil in southeast Queensland.</title>
        <authorList>
            <person name="Gilchrist C.L.M."/>
            <person name="Pitt J.I."/>
            <person name="Lange L."/>
            <person name="Lacey H.J."/>
            <person name="Vuong D."/>
            <person name="Midgley D.J."/>
            <person name="Greenfield P."/>
            <person name="Bradbury M."/>
            <person name="Lacey E."/>
            <person name="Busk P.K."/>
            <person name="Pilgaard B."/>
            <person name="Chooi Y.H."/>
            <person name="Piggott A.M."/>
        </authorList>
    </citation>
    <scope>NUCLEOTIDE SEQUENCE [LARGE SCALE GENOMIC DNA]</scope>
    <source>
        <strain evidence="1 2">FRR 5400</strain>
    </source>
</reference>
<proteinExistence type="predicted"/>
<comment type="caution">
    <text evidence="1">The sequence shown here is derived from an EMBL/GenBank/DDBJ whole genome shotgun (WGS) entry which is preliminary data.</text>
</comment>
<dbReference type="Proteomes" id="UP000541154">
    <property type="component" value="Unassembled WGS sequence"/>
</dbReference>
<dbReference type="AlphaFoldDB" id="A0A8H6AFE4"/>
<gene>
    <name evidence="1" type="ORF">ETB97_000644</name>
</gene>
<keyword evidence="2" id="KW-1185">Reference proteome</keyword>
<evidence type="ECO:0000313" key="1">
    <source>
        <dbReference type="EMBL" id="KAF5866110.1"/>
    </source>
</evidence>
<protein>
    <submittedName>
        <fullName evidence="1">Uncharacterized protein</fullName>
    </submittedName>
</protein>